<dbReference type="NCBIfam" id="TIGR02497">
    <property type="entry name" value="yscI_hrpB_dom"/>
    <property type="match status" value="1"/>
</dbReference>
<sequence>MEISAIARATSAALEKQTEPVNPDKGLVDKFSQLMQQGTQETSKLSELVGPSQMTGSSVGISPEQVIESQKLVTRALVEVDLAAKTAGSLSQSINKLVTMQ</sequence>
<dbReference type="InterPro" id="IPR012670">
    <property type="entry name" value="T3SS_YscI/HrpB"/>
</dbReference>
<proteinExistence type="predicted"/>
<dbReference type="AlphaFoldDB" id="A0A3R9EG80"/>
<dbReference type="OrthoDB" id="6267296at2"/>
<reference evidence="2 3" key="1">
    <citation type="submission" date="2018-12" db="EMBL/GenBank/DDBJ databases">
        <title>Genomic taxonomy of the Vibrionaceae family.</title>
        <authorList>
            <person name="Gomez-Gil B."/>
            <person name="Enciso-Ibarra K."/>
        </authorList>
    </citation>
    <scope>NUCLEOTIDE SEQUENCE [LARGE SCALE GENOMIC DNA]</scope>
    <source>
        <strain evidence="2 3">CAIM 594</strain>
    </source>
</reference>
<gene>
    <name evidence="2" type="ORF">EJA03_11320</name>
</gene>
<keyword evidence="3" id="KW-1185">Reference proteome</keyword>
<name>A0A3R9EG80_9VIBR</name>
<organism evidence="2 3">
    <name type="scientific">Vibrio pectenicida</name>
    <dbReference type="NCBI Taxonomy" id="62763"/>
    <lineage>
        <taxon>Bacteria</taxon>
        <taxon>Pseudomonadati</taxon>
        <taxon>Pseudomonadota</taxon>
        <taxon>Gammaproteobacteria</taxon>
        <taxon>Vibrionales</taxon>
        <taxon>Vibrionaceae</taxon>
        <taxon>Vibrio</taxon>
    </lineage>
</organism>
<protein>
    <submittedName>
        <fullName evidence="2">EscI/YscI/HrpB family type III secretion system inner rod protein</fullName>
    </submittedName>
</protein>
<evidence type="ECO:0000313" key="2">
    <source>
        <dbReference type="EMBL" id="RSD30947.1"/>
    </source>
</evidence>
<dbReference type="Proteomes" id="UP000269041">
    <property type="component" value="Unassembled WGS sequence"/>
</dbReference>
<dbReference type="GO" id="GO:0030254">
    <property type="term" value="P:protein secretion by the type III secretion system"/>
    <property type="evidence" value="ECO:0007669"/>
    <property type="project" value="InterPro"/>
</dbReference>
<comment type="caution">
    <text evidence="2">The sequence shown here is derived from an EMBL/GenBank/DDBJ whole genome shotgun (WGS) entry which is preliminary data.</text>
</comment>
<evidence type="ECO:0000313" key="3">
    <source>
        <dbReference type="Proteomes" id="UP000269041"/>
    </source>
</evidence>
<feature type="region of interest" description="Disordered" evidence="1">
    <location>
        <begin position="38"/>
        <end position="61"/>
    </location>
</feature>
<dbReference type="RefSeq" id="WP_125321594.1">
    <property type="nucleotide sequence ID" value="NZ_AP024889.1"/>
</dbReference>
<accession>A0A3R9EG80</accession>
<evidence type="ECO:0000256" key="1">
    <source>
        <dbReference type="SAM" id="MobiDB-lite"/>
    </source>
</evidence>
<dbReference type="EMBL" id="RSFA01000047">
    <property type="protein sequence ID" value="RSD30947.1"/>
    <property type="molecule type" value="Genomic_DNA"/>
</dbReference>
<dbReference type="Pfam" id="PF17001">
    <property type="entry name" value="T3SS_basalb_I"/>
    <property type="match status" value="1"/>
</dbReference>